<reference evidence="4" key="3">
    <citation type="submission" date="2022-09" db="EMBL/GenBank/DDBJ databases">
        <title>Genome-inferred correspondence between phylogeny and metabolic traits in the wild Drosophila gut microbiome.</title>
        <authorList>
            <person name="Bueno E."/>
            <person name="Blow F."/>
            <person name="Douglas A.E."/>
        </authorList>
    </citation>
    <scope>NUCLEOTIDE SEQUENCE</scope>
    <source>
        <strain evidence="4">Dm-2019-70</strain>
    </source>
</reference>
<dbReference type="Gene3D" id="1.10.357.10">
    <property type="entry name" value="Tetracycline Repressor, domain 2"/>
    <property type="match status" value="1"/>
</dbReference>
<sequence length="189" mass="21755">MVKRRTLTREKVLDQANELIADHGLNQLTIRALATKLSVRPQSIYNYVNSLNDLLDQVGLRFVNELNDALMRRLVGVSGKEALFVFAREFRRGCKQQDYLAPLLMNPDDLRHLERTHIALIDLYKQMFTSLHLDEKGATGLVESTLYRSALFGFIVQEIGGFIRLPEAQIDERFERTMQLAIDQFTTID</sequence>
<dbReference type="AlphaFoldDB" id="A0A0C1PU23"/>
<organism evidence="4 7">
    <name type="scientific">Levilactobacillus brevis</name>
    <name type="common">Lactobacillus brevis</name>
    <dbReference type="NCBI Taxonomy" id="1580"/>
    <lineage>
        <taxon>Bacteria</taxon>
        <taxon>Bacillati</taxon>
        <taxon>Bacillota</taxon>
        <taxon>Bacilli</taxon>
        <taxon>Lactobacillales</taxon>
        <taxon>Lactobacillaceae</taxon>
        <taxon>Levilactobacillus</taxon>
    </lineage>
</organism>
<feature type="domain" description="HTH tetR-type" evidence="3">
    <location>
        <begin position="6"/>
        <end position="66"/>
    </location>
</feature>
<evidence type="ECO:0000313" key="6">
    <source>
        <dbReference type="Proteomes" id="UP000307074"/>
    </source>
</evidence>
<evidence type="ECO:0000313" key="4">
    <source>
        <dbReference type="EMBL" id="MBS1010678.1"/>
    </source>
</evidence>
<evidence type="ECO:0000256" key="2">
    <source>
        <dbReference type="PROSITE-ProRule" id="PRU00335"/>
    </source>
</evidence>
<dbReference type="GeneID" id="56993824"/>
<gene>
    <name evidence="4" type="ORF">JK167_07540</name>
    <name evidence="5" type="ORF">UCCLBBS449_2102</name>
</gene>
<evidence type="ECO:0000313" key="7">
    <source>
        <dbReference type="Proteomes" id="UP000676478"/>
    </source>
</evidence>
<dbReference type="GO" id="GO:0003677">
    <property type="term" value="F:DNA binding"/>
    <property type="evidence" value="ECO:0007669"/>
    <property type="project" value="UniProtKB-UniRule"/>
</dbReference>
<dbReference type="Proteomes" id="UP000307074">
    <property type="component" value="Chromosome"/>
</dbReference>
<dbReference type="Pfam" id="PF00440">
    <property type="entry name" value="TetR_N"/>
    <property type="match status" value="1"/>
</dbReference>
<protein>
    <submittedName>
        <fullName evidence="4 5">Transcriptional regulator</fullName>
    </submittedName>
</protein>
<evidence type="ECO:0000259" key="3">
    <source>
        <dbReference type="PROSITE" id="PS50977"/>
    </source>
</evidence>
<accession>A0A0C1PU23</accession>
<dbReference type="InterPro" id="IPR001647">
    <property type="entry name" value="HTH_TetR"/>
</dbReference>
<feature type="DNA-binding region" description="H-T-H motif" evidence="2">
    <location>
        <begin position="29"/>
        <end position="48"/>
    </location>
</feature>
<keyword evidence="1 2" id="KW-0238">DNA-binding</keyword>
<name>A0A0C1PU23_LEVBR</name>
<reference evidence="4" key="2">
    <citation type="submission" date="2020-12" db="EMBL/GenBank/DDBJ databases">
        <authorList>
            <person name="Mcmullen J.G."/>
        </authorList>
    </citation>
    <scope>NUCLEOTIDE SEQUENCE</scope>
    <source>
        <strain evidence="4">Dm-2019-70</strain>
    </source>
</reference>
<evidence type="ECO:0000256" key="1">
    <source>
        <dbReference type="ARBA" id="ARBA00023125"/>
    </source>
</evidence>
<dbReference type="EMBL" id="CP031198">
    <property type="protein sequence ID" value="QCZ54018.1"/>
    <property type="molecule type" value="Genomic_DNA"/>
</dbReference>
<dbReference type="RefSeq" id="WP_021741981.1">
    <property type="nucleotide sequence ID" value="NZ_CAKMBG010000002.1"/>
</dbReference>
<dbReference type="InterPro" id="IPR009057">
    <property type="entry name" value="Homeodomain-like_sf"/>
</dbReference>
<evidence type="ECO:0000313" key="5">
    <source>
        <dbReference type="EMBL" id="QCZ54018.1"/>
    </source>
</evidence>
<dbReference type="Proteomes" id="UP000676478">
    <property type="component" value="Unassembled WGS sequence"/>
</dbReference>
<reference evidence="5 6" key="1">
    <citation type="submission" date="2018-07" db="EMBL/GenBank/DDBJ databases">
        <authorList>
            <person name="Feyereisen M."/>
        </authorList>
    </citation>
    <scope>NUCLEOTIDE SEQUENCE [LARGE SCALE GENOMIC DNA]</scope>
    <source>
        <strain evidence="5 6">UCCLBBS449</strain>
    </source>
</reference>
<dbReference type="Gene3D" id="1.10.10.60">
    <property type="entry name" value="Homeodomain-like"/>
    <property type="match status" value="1"/>
</dbReference>
<proteinExistence type="predicted"/>
<dbReference type="PROSITE" id="PS50977">
    <property type="entry name" value="HTH_TETR_2"/>
    <property type="match status" value="1"/>
</dbReference>
<dbReference type="EMBL" id="JAERKF010000008">
    <property type="protein sequence ID" value="MBS1010678.1"/>
    <property type="molecule type" value="Genomic_DNA"/>
</dbReference>
<dbReference type="OrthoDB" id="71867at2"/>
<dbReference type="SUPFAM" id="SSF46689">
    <property type="entry name" value="Homeodomain-like"/>
    <property type="match status" value="1"/>
</dbReference>